<keyword evidence="8 16" id="KW-0479">Metal-binding</keyword>
<evidence type="ECO:0000256" key="15">
    <source>
        <dbReference type="ARBA" id="ARBA00049244"/>
    </source>
</evidence>
<accession>A0ABQ2HIW5</accession>
<dbReference type="InterPro" id="IPR053848">
    <property type="entry name" value="IMS_HHH_1"/>
</dbReference>
<dbReference type="Gene3D" id="1.10.150.20">
    <property type="entry name" value="5' to 3' exonuclease, C-terminal subdomain"/>
    <property type="match status" value="1"/>
</dbReference>
<evidence type="ECO:0000256" key="9">
    <source>
        <dbReference type="ARBA" id="ARBA00022763"/>
    </source>
</evidence>
<dbReference type="InterPro" id="IPR001126">
    <property type="entry name" value="UmuC"/>
</dbReference>
<comment type="function">
    <text evidence="14 16">Poorly processive, error-prone DNA polymerase involved in untargeted mutagenesis. Copies undamaged DNA at stalled replication forks, which arise in vivo from mismatched or misaligned primer ends. These misaligned primers can be extended by PolIV. Exhibits no 3'-5' exonuclease (proofreading) activity. May be involved in translesional synthesis, in conjunction with the beta clamp from PolIII.</text>
</comment>
<dbReference type="PANTHER" id="PTHR11076">
    <property type="entry name" value="DNA REPAIR POLYMERASE UMUC / TRANSFERASE FAMILY MEMBER"/>
    <property type="match status" value="1"/>
</dbReference>
<evidence type="ECO:0000256" key="14">
    <source>
        <dbReference type="ARBA" id="ARBA00025589"/>
    </source>
</evidence>
<comment type="subcellular location">
    <subcellularLocation>
        <location evidence="1 16">Cytoplasm</location>
    </subcellularLocation>
</comment>
<organism evidence="19 20">
    <name type="scientific">Terrabacter tumescens</name>
    <dbReference type="NCBI Taxonomy" id="60443"/>
    <lineage>
        <taxon>Bacteria</taxon>
        <taxon>Bacillati</taxon>
        <taxon>Actinomycetota</taxon>
        <taxon>Actinomycetes</taxon>
        <taxon>Micrococcales</taxon>
        <taxon>Intrasporangiaceae</taxon>
        <taxon>Terrabacter</taxon>
    </lineage>
</organism>
<comment type="caution">
    <text evidence="19">The sequence shown here is derived from an EMBL/GenBank/DDBJ whole genome shotgun (WGS) entry which is preliminary data.</text>
</comment>
<name>A0ABQ2HIW5_9MICO</name>
<evidence type="ECO:0000256" key="7">
    <source>
        <dbReference type="ARBA" id="ARBA00022705"/>
    </source>
</evidence>
<evidence type="ECO:0000256" key="12">
    <source>
        <dbReference type="ARBA" id="ARBA00023125"/>
    </source>
</evidence>
<dbReference type="HAMAP" id="MF_01113">
    <property type="entry name" value="DNApol_IV"/>
    <property type="match status" value="1"/>
</dbReference>
<feature type="domain" description="UmuC" evidence="18">
    <location>
        <begin position="7"/>
        <end position="186"/>
    </location>
</feature>
<reference evidence="20" key="1">
    <citation type="journal article" date="2019" name="Int. J. Syst. Evol. Microbiol.">
        <title>The Global Catalogue of Microorganisms (GCM) 10K type strain sequencing project: providing services to taxonomists for standard genome sequencing and annotation.</title>
        <authorList>
            <consortium name="The Broad Institute Genomics Platform"/>
            <consortium name="The Broad Institute Genome Sequencing Center for Infectious Disease"/>
            <person name="Wu L."/>
            <person name="Ma J."/>
        </authorList>
    </citation>
    <scope>NUCLEOTIDE SEQUENCE [LARGE SCALE GENOMIC DNA]</scope>
    <source>
        <strain evidence="20">JCM 1365</strain>
    </source>
</reference>
<dbReference type="InterPro" id="IPR043502">
    <property type="entry name" value="DNA/RNA_pol_sf"/>
</dbReference>
<dbReference type="Gene3D" id="3.40.1170.60">
    <property type="match status" value="1"/>
</dbReference>
<keyword evidence="11 16" id="KW-0239">DNA-directed DNA polymerase</keyword>
<feature type="binding site" evidence="16">
    <location>
        <position position="11"/>
    </location>
    <ligand>
        <name>Mg(2+)</name>
        <dbReference type="ChEBI" id="CHEBI:18420"/>
    </ligand>
</feature>
<evidence type="ECO:0000256" key="11">
    <source>
        <dbReference type="ARBA" id="ARBA00022932"/>
    </source>
</evidence>
<evidence type="ECO:0000256" key="2">
    <source>
        <dbReference type="ARBA" id="ARBA00010945"/>
    </source>
</evidence>
<gene>
    <name evidence="16 19" type="primary">dinB</name>
    <name evidence="19" type="ORF">GCM10009721_03210</name>
</gene>
<feature type="region of interest" description="Disordered" evidence="17">
    <location>
        <begin position="503"/>
        <end position="528"/>
    </location>
</feature>
<dbReference type="SUPFAM" id="SSF56672">
    <property type="entry name" value="DNA/RNA polymerases"/>
    <property type="match status" value="1"/>
</dbReference>
<dbReference type="Pfam" id="PF11799">
    <property type="entry name" value="IMS_C"/>
    <property type="match status" value="1"/>
</dbReference>
<dbReference type="Proteomes" id="UP000623461">
    <property type="component" value="Unassembled WGS sequence"/>
</dbReference>
<dbReference type="InterPro" id="IPR017961">
    <property type="entry name" value="DNA_pol_Y-fam_little_finger"/>
</dbReference>
<evidence type="ECO:0000256" key="13">
    <source>
        <dbReference type="ARBA" id="ARBA00023204"/>
    </source>
</evidence>
<evidence type="ECO:0000256" key="8">
    <source>
        <dbReference type="ARBA" id="ARBA00022723"/>
    </source>
</evidence>
<protein>
    <recommendedName>
        <fullName evidence="16">DNA polymerase IV</fullName>
        <shortName evidence="16">Pol IV</shortName>
        <ecNumber evidence="16">2.7.7.7</ecNumber>
    </recommendedName>
</protein>
<comment type="cofactor">
    <cofactor evidence="16">
        <name>Mg(2+)</name>
        <dbReference type="ChEBI" id="CHEBI:18420"/>
    </cofactor>
    <text evidence="16">Binds 2 magnesium ions per subunit.</text>
</comment>
<evidence type="ECO:0000256" key="3">
    <source>
        <dbReference type="ARBA" id="ARBA00022457"/>
    </source>
</evidence>
<keyword evidence="13 16" id="KW-0234">DNA repair</keyword>
<proteinExistence type="inferred from homology"/>
<feature type="active site" evidence="16">
    <location>
        <position position="106"/>
    </location>
</feature>
<comment type="catalytic activity">
    <reaction evidence="15 16">
        <text>DNA(n) + a 2'-deoxyribonucleoside 5'-triphosphate = DNA(n+1) + diphosphate</text>
        <dbReference type="Rhea" id="RHEA:22508"/>
        <dbReference type="Rhea" id="RHEA-COMP:17339"/>
        <dbReference type="Rhea" id="RHEA-COMP:17340"/>
        <dbReference type="ChEBI" id="CHEBI:33019"/>
        <dbReference type="ChEBI" id="CHEBI:61560"/>
        <dbReference type="ChEBI" id="CHEBI:173112"/>
        <dbReference type="EC" id="2.7.7.7"/>
    </reaction>
</comment>
<dbReference type="Pfam" id="PF00817">
    <property type="entry name" value="IMS"/>
    <property type="match status" value="1"/>
</dbReference>
<keyword evidence="20" id="KW-1185">Reference proteome</keyword>
<dbReference type="Pfam" id="PF21999">
    <property type="entry name" value="IMS_HHH_1"/>
    <property type="match status" value="1"/>
</dbReference>
<evidence type="ECO:0000256" key="10">
    <source>
        <dbReference type="ARBA" id="ARBA00022842"/>
    </source>
</evidence>
<dbReference type="SUPFAM" id="SSF100879">
    <property type="entry name" value="Lesion bypass DNA polymerase (Y-family), little finger domain"/>
    <property type="match status" value="1"/>
</dbReference>
<evidence type="ECO:0000313" key="20">
    <source>
        <dbReference type="Proteomes" id="UP000623461"/>
    </source>
</evidence>
<keyword evidence="3 16" id="KW-0515">Mutator protein</keyword>
<comment type="subunit">
    <text evidence="16">Monomer.</text>
</comment>
<feature type="site" description="Substrate discrimination" evidence="16">
    <location>
        <position position="16"/>
    </location>
</feature>
<evidence type="ECO:0000256" key="1">
    <source>
        <dbReference type="ARBA" id="ARBA00004496"/>
    </source>
</evidence>
<dbReference type="InterPro" id="IPR043128">
    <property type="entry name" value="Rev_trsase/Diguanyl_cyclase"/>
</dbReference>
<keyword evidence="4 16" id="KW-0963">Cytoplasm</keyword>
<keyword evidence="6 16" id="KW-0548">Nucleotidyltransferase</keyword>
<feature type="compositionally biased region" description="Low complexity" evidence="17">
    <location>
        <begin position="514"/>
        <end position="528"/>
    </location>
</feature>
<dbReference type="EC" id="2.7.7.7" evidence="16"/>
<dbReference type="InterPro" id="IPR036775">
    <property type="entry name" value="DNA_pol_Y-fam_lit_finger_sf"/>
</dbReference>
<keyword evidence="5 16" id="KW-0808">Transferase</keyword>
<evidence type="ECO:0000256" key="17">
    <source>
        <dbReference type="SAM" id="MobiDB-lite"/>
    </source>
</evidence>
<feature type="compositionally biased region" description="Basic and acidic residues" evidence="17">
    <location>
        <begin position="382"/>
        <end position="391"/>
    </location>
</feature>
<dbReference type="NCBIfam" id="NF002677">
    <property type="entry name" value="PRK02406.1"/>
    <property type="match status" value="1"/>
</dbReference>
<keyword evidence="12 16" id="KW-0238">DNA-binding</keyword>
<dbReference type="EMBL" id="BMNZ01000001">
    <property type="protein sequence ID" value="GGM82109.1"/>
    <property type="molecule type" value="Genomic_DNA"/>
</dbReference>
<evidence type="ECO:0000313" key="19">
    <source>
        <dbReference type="EMBL" id="GGM82109.1"/>
    </source>
</evidence>
<dbReference type="Gene3D" id="3.30.70.270">
    <property type="match status" value="1"/>
</dbReference>
<dbReference type="CDD" id="cd03586">
    <property type="entry name" value="PolY_Pol_IV_kappa"/>
    <property type="match status" value="1"/>
</dbReference>
<dbReference type="InterPro" id="IPR050116">
    <property type="entry name" value="DNA_polymerase-Y"/>
</dbReference>
<dbReference type="Gene3D" id="3.30.1490.100">
    <property type="entry name" value="DNA polymerase, Y-family, little finger domain"/>
    <property type="match status" value="1"/>
</dbReference>
<sequence length="528" mass="55882">MREDASVMHVDADAFFASVETRHKPSLARSPVLVGGTGPRGVVATANYEARAVGCRSAMPMSQARVLCPAATVLTPRFPAYAAHSALIMGTLRQLSPLVQPVSLDEAFVDLAAGPFAADPVTAADLARRLIYNRSGLVVSVGLGRSKLIAKLASDADKPHGFTVVPGENEDEFLMPKPVGALWGVGPATEATLRTLGIRTVADLRAAGRDDLVRVLGDAAGWNLYRLARGDDPRPVVVEREAKSVGAERTFAQDLLRWELPGALEDVLARALRRLGRQGGGARTVTVKVRLSDFTTLTRSVTLAHPTAEADQLREAADAALTAANPVEPVRLLGVSLSGLTHWAQLRLPQDEADGAAVDGLMASEDLAEAPTVSSASPDRVPTPDESHLLDDAPPDEAVGRPALEDDADDGDEERLPAPLTPHTVALGLDVSHPHHGAGWVVRAEDGLVTVRFEGPNTRPGPDRRFDIRRELLMRVDPPEPCPPARLTSLATLGKADELTAMLLPDESTRRTPDGSSGTSAGSSDSLV</sequence>
<evidence type="ECO:0000256" key="4">
    <source>
        <dbReference type="ARBA" id="ARBA00022490"/>
    </source>
</evidence>
<feature type="region of interest" description="Disordered" evidence="17">
    <location>
        <begin position="367"/>
        <end position="418"/>
    </location>
</feature>
<dbReference type="InterPro" id="IPR022880">
    <property type="entry name" value="DNApol_IV"/>
</dbReference>
<keyword evidence="7 16" id="KW-0235">DNA replication</keyword>
<dbReference type="PROSITE" id="PS50173">
    <property type="entry name" value="UMUC"/>
    <property type="match status" value="1"/>
</dbReference>
<keyword evidence="9 16" id="KW-0227">DNA damage</keyword>
<dbReference type="RefSeq" id="WP_052358158.1">
    <property type="nucleotide sequence ID" value="NZ_BMNZ01000001.1"/>
</dbReference>
<dbReference type="NCBIfam" id="NF002882">
    <property type="entry name" value="PRK03348.1"/>
    <property type="match status" value="1"/>
</dbReference>
<keyword evidence="10 16" id="KW-0460">Magnesium</keyword>
<evidence type="ECO:0000256" key="5">
    <source>
        <dbReference type="ARBA" id="ARBA00022679"/>
    </source>
</evidence>
<evidence type="ECO:0000256" key="6">
    <source>
        <dbReference type="ARBA" id="ARBA00022695"/>
    </source>
</evidence>
<feature type="binding site" evidence="16">
    <location>
        <position position="105"/>
    </location>
    <ligand>
        <name>Mg(2+)</name>
        <dbReference type="ChEBI" id="CHEBI:18420"/>
    </ligand>
</feature>
<evidence type="ECO:0000259" key="18">
    <source>
        <dbReference type="PROSITE" id="PS50173"/>
    </source>
</evidence>
<comment type="similarity">
    <text evidence="2 16">Belongs to the DNA polymerase type-Y family.</text>
</comment>
<evidence type="ECO:0000256" key="16">
    <source>
        <dbReference type="HAMAP-Rule" id="MF_01113"/>
    </source>
</evidence>
<dbReference type="PANTHER" id="PTHR11076:SF33">
    <property type="entry name" value="DNA POLYMERASE KAPPA"/>
    <property type="match status" value="1"/>
</dbReference>